<dbReference type="Proteomes" id="UP001162162">
    <property type="component" value="Unassembled WGS sequence"/>
</dbReference>
<proteinExistence type="predicted"/>
<dbReference type="AlphaFoldDB" id="A0AAV8ZA09"/>
<sequence>MLYEMCKLINETGNVAPDLATLRRRDLAACLRLHENATRLKYGNAANLRMNNSRNVFHLFGPKQLQSNHRIGARIVFRNGCEQKKIFPFLSLVYPTPELN</sequence>
<organism evidence="1 2">
    <name type="scientific">Aromia moschata</name>
    <dbReference type="NCBI Taxonomy" id="1265417"/>
    <lineage>
        <taxon>Eukaryota</taxon>
        <taxon>Metazoa</taxon>
        <taxon>Ecdysozoa</taxon>
        <taxon>Arthropoda</taxon>
        <taxon>Hexapoda</taxon>
        <taxon>Insecta</taxon>
        <taxon>Pterygota</taxon>
        <taxon>Neoptera</taxon>
        <taxon>Endopterygota</taxon>
        <taxon>Coleoptera</taxon>
        <taxon>Polyphaga</taxon>
        <taxon>Cucujiformia</taxon>
        <taxon>Chrysomeloidea</taxon>
        <taxon>Cerambycidae</taxon>
        <taxon>Cerambycinae</taxon>
        <taxon>Callichromatini</taxon>
        <taxon>Aromia</taxon>
    </lineage>
</organism>
<accession>A0AAV8ZA09</accession>
<name>A0AAV8ZA09_9CUCU</name>
<reference evidence="1" key="1">
    <citation type="journal article" date="2023" name="Insect Mol. Biol.">
        <title>Genome sequencing provides insights into the evolution of gene families encoding plant cell wall-degrading enzymes in longhorned beetles.</title>
        <authorList>
            <person name="Shin N.R."/>
            <person name="Okamura Y."/>
            <person name="Kirsch R."/>
            <person name="Pauchet Y."/>
        </authorList>
    </citation>
    <scope>NUCLEOTIDE SEQUENCE</scope>
    <source>
        <strain evidence="1">AMC_N1</strain>
    </source>
</reference>
<keyword evidence="2" id="KW-1185">Reference proteome</keyword>
<dbReference type="EMBL" id="JAPWTK010000006">
    <property type="protein sequence ID" value="KAJ8961082.1"/>
    <property type="molecule type" value="Genomic_DNA"/>
</dbReference>
<comment type="caution">
    <text evidence="1">The sequence shown here is derived from an EMBL/GenBank/DDBJ whole genome shotgun (WGS) entry which is preliminary data.</text>
</comment>
<protein>
    <submittedName>
        <fullName evidence="1">Uncharacterized protein</fullName>
    </submittedName>
</protein>
<evidence type="ECO:0000313" key="1">
    <source>
        <dbReference type="EMBL" id="KAJ8961082.1"/>
    </source>
</evidence>
<evidence type="ECO:0000313" key="2">
    <source>
        <dbReference type="Proteomes" id="UP001162162"/>
    </source>
</evidence>
<gene>
    <name evidence="1" type="ORF">NQ318_008758</name>
</gene>